<reference evidence="12" key="1">
    <citation type="submission" date="2016-11" db="EMBL/GenBank/DDBJ databases">
        <authorList>
            <person name="Guldener U."/>
        </authorList>
    </citation>
    <scope>NUCLEOTIDE SEQUENCE [LARGE SCALE GENOMIC DNA]</scope>
</reference>
<dbReference type="Gene3D" id="1.20.1270.60">
    <property type="entry name" value="Arfaptin homology (AH) domain/BAR domain"/>
    <property type="match status" value="1"/>
</dbReference>
<evidence type="ECO:0000256" key="4">
    <source>
        <dbReference type="ARBA" id="ARBA00022448"/>
    </source>
</evidence>
<dbReference type="VEuPathDB" id="FungiDB:HGUI_00395"/>
<dbReference type="Gene3D" id="3.30.1520.10">
    <property type="entry name" value="Phox-like domain"/>
    <property type="match status" value="1"/>
</dbReference>
<dbReference type="Proteomes" id="UP000183365">
    <property type="component" value="Unassembled WGS sequence"/>
</dbReference>
<evidence type="ECO:0000256" key="1">
    <source>
        <dbReference type="ARBA" id="ARBA00004184"/>
    </source>
</evidence>
<dbReference type="PANTHER" id="PTHR45949:SF2">
    <property type="entry name" value="SORTING NEXIN-4"/>
    <property type="match status" value="1"/>
</dbReference>
<dbReference type="EMBL" id="FQNF01000005">
    <property type="protein sequence ID" value="SGZ38195.1"/>
    <property type="molecule type" value="Genomic_DNA"/>
</dbReference>
<feature type="domain" description="PX" evidence="10">
    <location>
        <begin position="15"/>
        <end position="189"/>
    </location>
</feature>
<dbReference type="Pfam" id="PF00787">
    <property type="entry name" value="PX"/>
    <property type="match status" value="1"/>
</dbReference>
<organism evidence="11 12">
    <name type="scientific">Hanseniaspora guilliermondii</name>
    <dbReference type="NCBI Taxonomy" id="56406"/>
    <lineage>
        <taxon>Eukaryota</taxon>
        <taxon>Fungi</taxon>
        <taxon>Dikarya</taxon>
        <taxon>Ascomycota</taxon>
        <taxon>Saccharomycotina</taxon>
        <taxon>Saccharomycetes</taxon>
        <taxon>Saccharomycodales</taxon>
        <taxon>Saccharomycodaceae</taxon>
        <taxon>Hanseniaspora</taxon>
    </lineage>
</organism>
<dbReference type="AlphaFoldDB" id="A0A1L0AZQ6"/>
<evidence type="ECO:0000313" key="11">
    <source>
        <dbReference type="EMBL" id="SGZ38195.1"/>
    </source>
</evidence>
<dbReference type="GO" id="GO:0032456">
    <property type="term" value="P:endocytic recycling"/>
    <property type="evidence" value="ECO:0007669"/>
    <property type="project" value="TreeGrafter"/>
</dbReference>
<evidence type="ECO:0000256" key="8">
    <source>
        <dbReference type="ARBA" id="ARBA00040748"/>
    </source>
</evidence>
<dbReference type="GO" id="GO:0061709">
    <property type="term" value="P:reticulophagy"/>
    <property type="evidence" value="ECO:0007669"/>
    <property type="project" value="TreeGrafter"/>
</dbReference>
<dbReference type="InterPro" id="IPR001683">
    <property type="entry name" value="PX_dom"/>
</dbReference>
<dbReference type="PROSITE" id="PS50195">
    <property type="entry name" value="PX"/>
    <property type="match status" value="1"/>
</dbReference>
<dbReference type="GO" id="GO:0032266">
    <property type="term" value="F:phosphatidylinositol-3-phosphate binding"/>
    <property type="evidence" value="ECO:0007669"/>
    <property type="project" value="UniProtKB-ARBA"/>
</dbReference>
<protein>
    <recommendedName>
        <fullName evidence="8">Sorting nexin-4</fullName>
    </recommendedName>
    <alternativeName>
        <fullName evidence="9">Autophagy-related protein 24</fullName>
    </alternativeName>
</protein>
<evidence type="ECO:0000256" key="2">
    <source>
        <dbReference type="ARBA" id="ARBA00004496"/>
    </source>
</evidence>
<dbReference type="GO" id="GO:0000422">
    <property type="term" value="P:autophagy of mitochondrion"/>
    <property type="evidence" value="ECO:0007669"/>
    <property type="project" value="TreeGrafter"/>
</dbReference>
<dbReference type="GO" id="GO:0034727">
    <property type="term" value="P:piecemeal microautophagy of the nucleus"/>
    <property type="evidence" value="ECO:0007669"/>
    <property type="project" value="TreeGrafter"/>
</dbReference>
<evidence type="ECO:0000256" key="5">
    <source>
        <dbReference type="ARBA" id="ARBA00022490"/>
    </source>
</evidence>
<evidence type="ECO:0000256" key="3">
    <source>
        <dbReference type="ARBA" id="ARBA00010883"/>
    </source>
</evidence>
<keyword evidence="7" id="KW-0472">Membrane</keyword>
<evidence type="ECO:0000256" key="6">
    <source>
        <dbReference type="ARBA" id="ARBA00023121"/>
    </source>
</evidence>
<comment type="similarity">
    <text evidence="3">Belongs to the sorting nexin family.</text>
</comment>
<dbReference type="SMART" id="SM00312">
    <property type="entry name" value="PX"/>
    <property type="match status" value="1"/>
</dbReference>
<accession>A0A1L0AZQ6</accession>
<keyword evidence="5" id="KW-0963">Cytoplasm</keyword>
<dbReference type="InterPro" id="IPR027267">
    <property type="entry name" value="AH/BAR_dom_sf"/>
</dbReference>
<dbReference type="InterPro" id="IPR036871">
    <property type="entry name" value="PX_dom_sf"/>
</dbReference>
<evidence type="ECO:0000313" key="12">
    <source>
        <dbReference type="Proteomes" id="UP000183365"/>
    </source>
</evidence>
<keyword evidence="6" id="KW-0446">Lipid-binding</keyword>
<evidence type="ECO:0000256" key="9">
    <source>
        <dbReference type="ARBA" id="ARBA00041273"/>
    </source>
</evidence>
<evidence type="ECO:0000259" key="10">
    <source>
        <dbReference type="PROSITE" id="PS50195"/>
    </source>
</evidence>
<dbReference type="GO" id="GO:0015031">
    <property type="term" value="P:protein transport"/>
    <property type="evidence" value="ECO:0007669"/>
    <property type="project" value="TreeGrafter"/>
</dbReference>
<gene>
    <name evidence="11" type="ORF">HGUI_00395</name>
</gene>
<dbReference type="SUPFAM" id="SSF64268">
    <property type="entry name" value="PX domain"/>
    <property type="match status" value="1"/>
</dbReference>
<dbReference type="GO" id="GO:0000407">
    <property type="term" value="C:phagophore assembly site"/>
    <property type="evidence" value="ECO:0007669"/>
    <property type="project" value="TreeGrafter"/>
</dbReference>
<proteinExistence type="inferred from homology"/>
<name>A0A1L0AZQ6_9ASCO</name>
<dbReference type="PANTHER" id="PTHR45949">
    <property type="entry name" value="SORTING NEXIN-4"/>
    <property type="match status" value="1"/>
</dbReference>
<sequence>MTNQLEDSQPTRYKYNVIVSDPQKKRNEDTHDSFITYSISLRTNNPDYHLKDTTASDSNSRLPHSDLYDIDNTIVTRKRYSDFLILSQFLKIDYPLINIPKLPPKNNYSIKQIYHSNGPLSQNAQNVLNLNGKDQTTNNLGHGNIELDDGFLLRRLYSLEFYLNVLVNHASLQNYSLLITFMTNDAEWEILKNTIQFTKEHASIGQSSVEDEISEYLMNVFKKPAKEFKEIKEIKLKLEKLIYNLNKILKGSSKLNKLQELITKDFSHLHKLKFDVTAQDKKQVLSFDSSATEKHYSTFKENMNSSRLLLSELHKFNKYENLNKLLDMINYLKQLFDLIKLLDYKQLDLEALQDSSNKLQLEKKKYENINIEKGKKIDLKLITLEEELQECNKQVVSIFQVILKESENIEYIKDIQLKKLFKELAIKKVDFYKGMCKVWGPS</sequence>
<comment type="subcellular location">
    <subcellularLocation>
        <location evidence="2">Cytoplasm</location>
    </subcellularLocation>
    <subcellularLocation>
        <location evidence="1">Endomembrane system</location>
        <topology evidence="1">Peripheral membrane protein</topology>
    </subcellularLocation>
</comment>
<keyword evidence="4" id="KW-0813">Transport</keyword>
<keyword evidence="12" id="KW-1185">Reference proteome</keyword>
<dbReference type="OrthoDB" id="205639at2759"/>
<dbReference type="GO" id="GO:0005769">
    <property type="term" value="C:early endosome"/>
    <property type="evidence" value="ECO:0007669"/>
    <property type="project" value="TreeGrafter"/>
</dbReference>
<evidence type="ECO:0000256" key="7">
    <source>
        <dbReference type="ARBA" id="ARBA00023136"/>
    </source>
</evidence>